<dbReference type="InterPro" id="IPR013325">
    <property type="entry name" value="RNA_pol_sigma_r2"/>
</dbReference>
<reference evidence="9" key="1">
    <citation type="submission" date="2019-05" db="EMBL/GenBank/DDBJ databases">
        <title>Flavobacterium profundi sp. nov., isolated from a deep-sea seamount.</title>
        <authorList>
            <person name="Zhang D.-C."/>
        </authorList>
    </citation>
    <scope>NUCLEOTIDE SEQUENCE [LARGE SCALE GENOMIC DNA]</scope>
    <source>
        <strain evidence="9">TP390</strain>
    </source>
</reference>
<dbReference type="Gene3D" id="1.10.1740.10">
    <property type="match status" value="1"/>
</dbReference>
<keyword evidence="2" id="KW-0805">Transcription regulation</keyword>
<dbReference type="PANTHER" id="PTHR43133:SF62">
    <property type="entry name" value="RNA POLYMERASE SIGMA FACTOR SIGZ"/>
    <property type="match status" value="1"/>
</dbReference>
<dbReference type="NCBIfam" id="TIGR02937">
    <property type="entry name" value="sigma70-ECF"/>
    <property type="match status" value="1"/>
</dbReference>
<dbReference type="InterPro" id="IPR007627">
    <property type="entry name" value="RNA_pol_sigma70_r2"/>
</dbReference>
<dbReference type="GO" id="GO:0016987">
    <property type="term" value="F:sigma factor activity"/>
    <property type="evidence" value="ECO:0007669"/>
    <property type="project" value="UniProtKB-KW"/>
</dbReference>
<keyword evidence="4" id="KW-0238">DNA-binding</keyword>
<name>A0A6I4IIJ3_9FLAO</name>
<dbReference type="InterPro" id="IPR007630">
    <property type="entry name" value="RNA_pol_sigma70_r4"/>
</dbReference>
<keyword evidence="9" id="KW-1185">Reference proteome</keyword>
<evidence type="ECO:0000256" key="2">
    <source>
        <dbReference type="ARBA" id="ARBA00023015"/>
    </source>
</evidence>
<evidence type="ECO:0000256" key="1">
    <source>
        <dbReference type="ARBA" id="ARBA00010641"/>
    </source>
</evidence>
<dbReference type="EMBL" id="WQLW01000006">
    <property type="protein sequence ID" value="MVO09414.1"/>
    <property type="molecule type" value="Genomic_DNA"/>
</dbReference>
<dbReference type="SUPFAM" id="SSF88946">
    <property type="entry name" value="Sigma2 domain of RNA polymerase sigma factors"/>
    <property type="match status" value="1"/>
</dbReference>
<dbReference type="GO" id="GO:0003677">
    <property type="term" value="F:DNA binding"/>
    <property type="evidence" value="ECO:0007669"/>
    <property type="project" value="UniProtKB-KW"/>
</dbReference>
<organism evidence="8 9">
    <name type="scientific">Flavobacterium profundi</name>
    <dbReference type="NCBI Taxonomy" id="1774945"/>
    <lineage>
        <taxon>Bacteria</taxon>
        <taxon>Pseudomonadati</taxon>
        <taxon>Bacteroidota</taxon>
        <taxon>Flavobacteriia</taxon>
        <taxon>Flavobacteriales</taxon>
        <taxon>Flavobacteriaceae</taxon>
        <taxon>Flavobacterium</taxon>
    </lineage>
</organism>
<sequence length="176" mass="20711">MEQEQLLKELLSKSDRSFTLLYDNYSKSLYAVIFNLIKNREEAEDVLQEAFVKIWNNIDSYNESKGRLYTWMLNITRNTTIDKLRSKGYNNSQKNHSADNFVYMLEDNSKTVNKIDAIGISRFIKKLKPKCIQIIELLFFQGYTQQEASEELEIPLGTVKTQNRNCMNELRTMINE</sequence>
<accession>A0A6I4IIJ3</accession>
<evidence type="ECO:0000259" key="7">
    <source>
        <dbReference type="Pfam" id="PF04545"/>
    </source>
</evidence>
<feature type="domain" description="RNA polymerase sigma-70 region 4" evidence="7">
    <location>
        <begin position="124"/>
        <end position="171"/>
    </location>
</feature>
<keyword evidence="3" id="KW-0731">Sigma factor</keyword>
<evidence type="ECO:0000256" key="5">
    <source>
        <dbReference type="ARBA" id="ARBA00023163"/>
    </source>
</evidence>
<dbReference type="InterPro" id="IPR039425">
    <property type="entry name" value="RNA_pol_sigma-70-like"/>
</dbReference>
<dbReference type="Gene3D" id="1.10.10.10">
    <property type="entry name" value="Winged helix-like DNA-binding domain superfamily/Winged helix DNA-binding domain"/>
    <property type="match status" value="1"/>
</dbReference>
<dbReference type="AlphaFoldDB" id="A0A6I4IIJ3"/>
<dbReference type="SUPFAM" id="SSF88659">
    <property type="entry name" value="Sigma3 and sigma4 domains of RNA polymerase sigma factors"/>
    <property type="match status" value="1"/>
</dbReference>
<evidence type="ECO:0000313" key="9">
    <source>
        <dbReference type="Proteomes" id="UP000431264"/>
    </source>
</evidence>
<dbReference type="GO" id="GO:0006352">
    <property type="term" value="P:DNA-templated transcription initiation"/>
    <property type="evidence" value="ECO:0007669"/>
    <property type="project" value="InterPro"/>
</dbReference>
<dbReference type="Pfam" id="PF04545">
    <property type="entry name" value="Sigma70_r4"/>
    <property type="match status" value="1"/>
</dbReference>
<dbReference type="PANTHER" id="PTHR43133">
    <property type="entry name" value="RNA POLYMERASE ECF-TYPE SIGMA FACTO"/>
    <property type="match status" value="1"/>
</dbReference>
<keyword evidence="5" id="KW-0804">Transcription</keyword>
<comment type="similarity">
    <text evidence="1">Belongs to the sigma-70 factor family. ECF subfamily.</text>
</comment>
<feature type="domain" description="RNA polymerase sigma-70 region 2" evidence="6">
    <location>
        <begin position="21"/>
        <end position="87"/>
    </location>
</feature>
<dbReference type="InterPro" id="IPR036388">
    <property type="entry name" value="WH-like_DNA-bd_sf"/>
</dbReference>
<evidence type="ECO:0000256" key="4">
    <source>
        <dbReference type="ARBA" id="ARBA00023125"/>
    </source>
</evidence>
<comment type="caution">
    <text evidence="8">The sequence shown here is derived from an EMBL/GenBank/DDBJ whole genome shotgun (WGS) entry which is preliminary data.</text>
</comment>
<dbReference type="Pfam" id="PF04542">
    <property type="entry name" value="Sigma70_r2"/>
    <property type="match status" value="1"/>
</dbReference>
<dbReference type="Proteomes" id="UP000431264">
    <property type="component" value="Unassembled WGS sequence"/>
</dbReference>
<evidence type="ECO:0000256" key="3">
    <source>
        <dbReference type="ARBA" id="ARBA00023082"/>
    </source>
</evidence>
<protein>
    <submittedName>
        <fullName evidence="8">Sigma-70 family RNA polymerase sigma factor</fullName>
    </submittedName>
</protein>
<proteinExistence type="inferred from homology"/>
<evidence type="ECO:0000259" key="6">
    <source>
        <dbReference type="Pfam" id="PF04542"/>
    </source>
</evidence>
<dbReference type="RefSeq" id="WP_140997793.1">
    <property type="nucleotide sequence ID" value="NZ_VDCZ01000006.1"/>
</dbReference>
<dbReference type="OrthoDB" id="9784272at2"/>
<dbReference type="InterPro" id="IPR014284">
    <property type="entry name" value="RNA_pol_sigma-70_dom"/>
</dbReference>
<dbReference type="InterPro" id="IPR013324">
    <property type="entry name" value="RNA_pol_sigma_r3/r4-like"/>
</dbReference>
<gene>
    <name evidence="8" type="ORF">GOQ30_09610</name>
</gene>
<evidence type="ECO:0000313" key="8">
    <source>
        <dbReference type="EMBL" id="MVO09414.1"/>
    </source>
</evidence>